<comment type="caution">
    <text evidence="1">The sequence shown here is derived from an EMBL/GenBank/DDBJ whole genome shotgun (WGS) entry which is preliminary data.</text>
</comment>
<gene>
    <name evidence="1" type="ORF">AVEN_87846_1</name>
</gene>
<dbReference type="AlphaFoldDB" id="A0A4Y2BDF3"/>
<organism evidence="1 2">
    <name type="scientific">Araneus ventricosus</name>
    <name type="common">Orbweaver spider</name>
    <name type="synonym">Epeira ventricosa</name>
    <dbReference type="NCBI Taxonomy" id="182803"/>
    <lineage>
        <taxon>Eukaryota</taxon>
        <taxon>Metazoa</taxon>
        <taxon>Ecdysozoa</taxon>
        <taxon>Arthropoda</taxon>
        <taxon>Chelicerata</taxon>
        <taxon>Arachnida</taxon>
        <taxon>Araneae</taxon>
        <taxon>Araneomorphae</taxon>
        <taxon>Entelegynae</taxon>
        <taxon>Araneoidea</taxon>
        <taxon>Araneidae</taxon>
        <taxon>Araneus</taxon>
    </lineage>
</organism>
<sequence>MPKKTGSEDNQLTVPLGNLVKPSCLTGALSSPFLYKRGQEAKGWVEKIRVVLWTFLLRRTSPSLEWLFLHRSSSIAFLFEFQFAPQRYVNKVSEIFFTRLLSPGIRLHLHPGRRLSLLCICYC</sequence>
<evidence type="ECO:0000313" key="2">
    <source>
        <dbReference type="Proteomes" id="UP000499080"/>
    </source>
</evidence>
<proteinExistence type="predicted"/>
<protein>
    <submittedName>
        <fullName evidence="1">Uncharacterized protein</fullName>
    </submittedName>
</protein>
<reference evidence="1 2" key="1">
    <citation type="journal article" date="2019" name="Sci. Rep.">
        <title>Orb-weaving spider Araneus ventricosus genome elucidates the spidroin gene catalogue.</title>
        <authorList>
            <person name="Kono N."/>
            <person name="Nakamura H."/>
            <person name="Ohtoshi R."/>
            <person name="Moran D.A.P."/>
            <person name="Shinohara A."/>
            <person name="Yoshida Y."/>
            <person name="Fujiwara M."/>
            <person name="Mori M."/>
            <person name="Tomita M."/>
            <person name="Arakawa K."/>
        </authorList>
    </citation>
    <scope>NUCLEOTIDE SEQUENCE [LARGE SCALE GENOMIC DNA]</scope>
</reference>
<name>A0A4Y2BDF3_ARAVE</name>
<dbReference type="EMBL" id="BGPR01000065">
    <property type="protein sequence ID" value="GBL89509.1"/>
    <property type="molecule type" value="Genomic_DNA"/>
</dbReference>
<accession>A0A4Y2BDF3</accession>
<evidence type="ECO:0000313" key="1">
    <source>
        <dbReference type="EMBL" id="GBL89509.1"/>
    </source>
</evidence>
<keyword evidence="2" id="KW-1185">Reference proteome</keyword>
<dbReference type="Proteomes" id="UP000499080">
    <property type="component" value="Unassembled WGS sequence"/>
</dbReference>